<dbReference type="NCBIfam" id="NF007825">
    <property type="entry name" value="PRK10534.1"/>
    <property type="match status" value="1"/>
</dbReference>
<evidence type="ECO:0000256" key="3">
    <source>
        <dbReference type="ARBA" id="ARBA00022898"/>
    </source>
</evidence>
<dbReference type="RefSeq" id="WP_018706849.1">
    <property type="nucleotide sequence ID" value="NZ_BOQT01000011.1"/>
</dbReference>
<evidence type="ECO:0000313" key="5">
    <source>
        <dbReference type="EMBL" id="GIN21894.1"/>
    </source>
</evidence>
<comment type="similarity">
    <text evidence="2">Belongs to the threonine aldolase family.</text>
</comment>
<dbReference type="InterPro" id="IPR015421">
    <property type="entry name" value="PyrdxlP-dep_Trfase_major"/>
</dbReference>
<dbReference type="InterPro" id="IPR015424">
    <property type="entry name" value="PyrdxlP-dep_Trfase"/>
</dbReference>
<accession>A0ABQ4K826</accession>
<name>A0ABQ4K826_9BACI</name>
<dbReference type="CDD" id="cd06502">
    <property type="entry name" value="TA_like"/>
    <property type="match status" value="1"/>
</dbReference>
<dbReference type="Gene3D" id="3.90.1150.10">
    <property type="entry name" value="Aspartate Aminotransferase, domain 1"/>
    <property type="match status" value="1"/>
</dbReference>
<keyword evidence="6" id="KW-1185">Reference proteome</keyword>
<dbReference type="PIRSF" id="PIRSF017617">
    <property type="entry name" value="Thr_aldolase"/>
    <property type="match status" value="1"/>
</dbReference>
<evidence type="ECO:0000259" key="4">
    <source>
        <dbReference type="Pfam" id="PF01212"/>
    </source>
</evidence>
<keyword evidence="3" id="KW-0663">Pyridoxal phosphate</keyword>
<comment type="cofactor">
    <cofactor evidence="1">
        <name>pyridoxal 5'-phosphate</name>
        <dbReference type="ChEBI" id="CHEBI:597326"/>
    </cofactor>
</comment>
<dbReference type="PANTHER" id="PTHR48097:SF9">
    <property type="entry name" value="L-THREONINE ALDOLASE"/>
    <property type="match status" value="1"/>
</dbReference>
<evidence type="ECO:0000256" key="2">
    <source>
        <dbReference type="ARBA" id="ARBA00006966"/>
    </source>
</evidence>
<dbReference type="InterPro" id="IPR001597">
    <property type="entry name" value="ArAA_b-elim_lyase/Thr_aldolase"/>
</dbReference>
<dbReference type="PANTHER" id="PTHR48097">
    <property type="entry name" value="L-THREONINE ALDOLASE-RELATED"/>
    <property type="match status" value="1"/>
</dbReference>
<comment type="caution">
    <text evidence="5">The sequence shown here is derived from an EMBL/GenBank/DDBJ whole genome shotgun (WGS) entry which is preliminary data.</text>
</comment>
<gene>
    <name evidence="5" type="ORF">J1TS3_30280</name>
</gene>
<dbReference type="Pfam" id="PF01212">
    <property type="entry name" value="Beta_elim_lyase"/>
    <property type="match status" value="1"/>
</dbReference>
<dbReference type="Proteomes" id="UP000680279">
    <property type="component" value="Unassembled WGS sequence"/>
</dbReference>
<organism evidence="5 6">
    <name type="scientific">Siminovitchia fordii</name>
    <dbReference type="NCBI Taxonomy" id="254759"/>
    <lineage>
        <taxon>Bacteria</taxon>
        <taxon>Bacillati</taxon>
        <taxon>Bacillota</taxon>
        <taxon>Bacilli</taxon>
        <taxon>Bacillales</taxon>
        <taxon>Bacillaceae</taxon>
        <taxon>Siminovitchia</taxon>
    </lineage>
</organism>
<dbReference type="InterPro" id="IPR015422">
    <property type="entry name" value="PyrdxlP-dep_Trfase_small"/>
</dbReference>
<feature type="domain" description="Aromatic amino acid beta-eliminating lyase/threonine aldolase" evidence="4">
    <location>
        <begin position="4"/>
        <end position="286"/>
    </location>
</feature>
<dbReference type="NCBIfam" id="NF041359">
    <property type="entry name" value="GntG_guanitoxin"/>
    <property type="match status" value="1"/>
</dbReference>
<dbReference type="SUPFAM" id="SSF53383">
    <property type="entry name" value="PLP-dependent transferases"/>
    <property type="match status" value="1"/>
</dbReference>
<reference evidence="5 6" key="1">
    <citation type="submission" date="2021-03" db="EMBL/GenBank/DDBJ databases">
        <title>Antimicrobial resistance genes in bacteria isolated from Japanese honey, and their potential for conferring macrolide and lincosamide resistance in the American foulbrood pathogen Paenibacillus larvae.</title>
        <authorList>
            <person name="Okamoto M."/>
            <person name="Kumagai M."/>
            <person name="Kanamori H."/>
            <person name="Takamatsu D."/>
        </authorList>
    </citation>
    <scope>NUCLEOTIDE SEQUENCE [LARGE SCALE GENOMIC DNA]</scope>
    <source>
        <strain evidence="5 6">J1TS3</strain>
    </source>
</reference>
<evidence type="ECO:0000313" key="6">
    <source>
        <dbReference type="Proteomes" id="UP000680279"/>
    </source>
</evidence>
<dbReference type="InterPro" id="IPR023603">
    <property type="entry name" value="Low_specificity_L-TA-like"/>
</dbReference>
<dbReference type="EMBL" id="BOQT01000011">
    <property type="protein sequence ID" value="GIN21894.1"/>
    <property type="molecule type" value="Genomic_DNA"/>
</dbReference>
<evidence type="ECO:0000256" key="1">
    <source>
        <dbReference type="ARBA" id="ARBA00001933"/>
    </source>
</evidence>
<sequence>MPIDLRSDTVTKPTVKMRNAIRDAAVGDDVYGEDPTINHLEQLAAKIVDKEAALFVTSGTQGNQVAVLSHTQRGDEVILEEHSHIFSYETAGLSTIAGVQARTIKGVNGQMPISDIISAIREDDIHCPKTALICLENTHGDSGGRILPLHHMEEVYRVSRKYRVPVHLDGARLFNAAVGLGVDPKEITKYTDTVQFCLSKGLSAPMGSILAGPKDFIEKARKWRKMLGGGTRQAGIVGAAGIIALEEIIGRLQEDHLHAKKLAEGLARINGIDIDAEGVETNIIMFSIARSGLDADEFIKKLHGHEILANSAGPYRIRFVTHRGIATEDIDTAIEAIKRIFAEVKVRV</sequence>
<proteinExistence type="inferred from homology"/>
<dbReference type="Gene3D" id="3.40.640.10">
    <property type="entry name" value="Type I PLP-dependent aspartate aminotransferase-like (Major domain)"/>
    <property type="match status" value="1"/>
</dbReference>
<protein>
    <submittedName>
        <fullName evidence="5">Threonine aldolase</fullName>
    </submittedName>
</protein>